<comment type="caution">
    <text evidence="2">The sequence shown here is derived from an EMBL/GenBank/DDBJ whole genome shotgun (WGS) entry which is preliminary data.</text>
</comment>
<proteinExistence type="predicted"/>
<feature type="compositionally biased region" description="Acidic residues" evidence="1">
    <location>
        <begin position="24"/>
        <end position="45"/>
    </location>
</feature>
<feature type="non-terminal residue" evidence="2">
    <location>
        <position position="126"/>
    </location>
</feature>
<accession>A0ABN7WCH8</accession>
<gene>
    <name evidence="2" type="ORF">GMARGA_LOCUS29170</name>
</gene>
<evidence type="ECO:0000313" key="2">
    <source>
        <dbReference type="EMBL" id="CAG8826590.1"/>
    </source>
</evidence>
<sequence length="126" mass="14300">MTLTTISKLTAGEFLQLVNCNNDNNDDSEDESSQENDDSAEEELSQDNNIENGPFQDTGLPQITNNLSRDTMQTPIILTQQLQNNLEFSIYFDQQIQIPNVSQAYTTIEQPTQIENMIVPHNNQCF</sequence>
<dbReference type="Proteomes" id="UP000789901">
    <property type="component" value="Unassembled WGS sequence"/>
</dbReference>
<evidence type="ECO:0000256" key="1">
    <source>
        <dbReference type="SAM" id="MobiDB-lite"/>
    </source>
</evidence>
<organism evidence="2 3">
    <name type="scientific">Gigaspora margarita</name>
    <dbReference type="NCBI Taxonomy" id="4874"/>
    <lineage>
        <taxon>Eukaryota</taxon>
        <taxon>Fungi</taxon>
        <taxon>Fungi incertae sedis</taxon>
        <taxon>Mucoromycota</taxon>
        <taxon>Glomeromycotina</taxon>
        <taxon>Glomeromycetes</taxon>
        <taxon>Diversisporales</taxon>
        <taxon>Gigasporaceae</taxon>
        <taxon>Gigaspora</taxon>
    </lineage>
</organism>
<feature type="region of interest" description="Disordered" evidence="1">
    <location>
        <begin position="20"/>
        <end position="67"/>
    </location>
</feature>
<evidence type="ECO:0000313" key="3">
    <source>
        <dbReference type="Proteomes" id="UP000789901"/>
    </source>
</evidence>
<dbReference type="EMBL" id="CAJVQB010038738">
    <property type="protein sequence ID" value="CAG8826590.1"/>
    <property type="molecule type" value="Genomic_DNA"/>
</dbReference>
<keyword evidence="3" id="KW-1185">Reference proteome</keyword>
<reference evidence="2 3" key="1">
    <citation type="submission" date="2021-06" db="EMBL/GenBank/DDBJ databases">
        <authorList>
            <person name="Kallberg Y."/>
            <person name="Tangrot J."/>
            <person name="Rosling A."/>
        </authorList>
    </citation>
    <scope>NUCLEOTIDE SEQUENCE [LARGE SCALE GENOMIC DNA]</scope>
    <source>
        <strain evidence="2 3">120-4 pot B 10/14</strain>
    </source>
</reference>
<name>A0ABN7WCH8_GIGMA</name>
<protein>
    <submittedName>
        <fullName evidence="2">31545_t:CDS:1</fullName>
    </submittedName>
</protein>